<organism evidence="1 2">
    <name type="scientific">Xylocopa violacea</name>
    <name type="common">Violet carpenter bee</name>
    <name type="synonym">Apis violacea</name>
    <dbReference type="NCBI Taxonomy" id="135666"/>
    <lineage>
        <taxon>Eukaryota</taxon>
        <taxon>Metazoa</taxon>
        <taxon>Ecdysozoa</taxon>
        <taxon>Arthropoda</taxon>
        <taxon>Hexapoda</taxon>
        <taxon>Insecta</taxon>
        <taxon>Pterygota</taxon>
        <taxon>Neoptera</taxon>
        <taxon>Endopterygota</taxon>
        <taxon>Hymenoptera</taxon>
        <taxon>Apocrita</taxon>
        <taxon>Aculeata</taxon>
        <taxon>Apoidea</taxon>
        <taxon>Anthophila</taxon>
        <taxon>Apidae</taxon>
        <taxon>Xylocopa</taxon>
        <taxon>Xylocopa</taxon>
    </lineage>
</organism>
<protein>
    <submittedName>
        <fullName evidence="1">Uncharacterized protein</fullName>
    </submittedName>
</protein>
<evidence type="ECO:0000313" key="2">
    <source>
        <dbReference type="Proteomes" id="UP001642520"/>
    </source>
</evidence>
<gene>
    <name evidence="1" type="ORF">XYLVIOL_LOCUS9578</name>
</gene>
<accession>A0ABP1PB82</accession>
<comment type="caution">
    <text evidence="1">The sequence shown here is derived from an EMBL/GenBank/DDBJ whole genome shotgun (WGS) entry which is preliminary data.</text>
</comment>
<name>A0ABP1PB82_XYLVO</name>
<keyword evidence="2" id="KW-1185">Reference proteome</keyword>
<reference evidence="1 2" key="1">
    <citation type="submission" date="2024-08" db="EMBL/GenBank/DDBJ databases">
        <authorList>
            <person name="Will J Nash"/>
            <person name="Angela Man"/>
            <person name="Seanna McTaggart"/>
            <person name="Kendall Baker"/>
            <person name="Tom Barker"/>
            <person name="Leah Catchpole"/>
            <person name="Alex Durrant"/>
            <person name="Karim Gharbi"/>
            <person name="Naomi Irish"/>
            <person name="Gemy Kaithakottil"/>
            <person name="Debby Ku"/>
            <person name="Aaliyah Providence"/>
            <person name="Felix Shaw"/>
            <person name="David Swarbreck"/>
            <person name="Chris Watkins"/>
            <person name="Ann M. McCartney"/>
            <person name="Giulio Formenti"/>
            <person name="Alice Mouton"/>
            <person name="Noel Vella"/>
            <person name="Bjorn M von Reumont"/>
            <person name="Adriana Vella"/>
            <person name="Wilfried Haerty"/>
        </authorList>
    </citation>
    <scope>NUCLEOTIDE SEQUENCE [LARGE SCALE GENOMIC DNA]</scope>
</reference>
<proteinExistence type="predicted"/>
<evidence type="ECO:0000313" key="1">
    <source>
        <dbReference type="EMBL" id="CAL7949763.1"/>
    </source>
</evidence>
<dbReference type="Proteomes" id="UP001642520">
    <property type="component" value="Unassembled WGS sequence"/>
</dbReference>
<dbReference type="EMBL" id="CAXAJV020001300">
    <property type="protein sequence ID" value="CAL7949763.1"/>
    <property type="molecule type" value="Genomic_DNA"/>
</dbReference>
<sequence length="132" mass="15652">MANNDKICMQLEFNRSISYSQRIKVKNFWKFLEDTKALEPYEVKSEKEIVKETPKLPICKRKWYRQLKIFQENGLGEVALAAGEKCKLCYDHSRHMSLEFPDTVEESYDNLLIDMMDFDKRSDDKTKRLTSA</sequence>